<evidence type="ECO:0000313" key="1">
    <source>
        <dbReference type="EMBL" id="PIK37032.1"/>
    </source>
</evidence>
<proteinExistence type="predicted"/>
<sequence length="88" mass="9801">MEDEFSVKVVIKEDGKDESTAEIIFLPSETSDIRKNETECPLDEISENSSSERDTSGNIVVKRSPILVSRYSNANFLSFSDVATFPAH</sequence>
<evidence type="ECO:0000313" key="2">
    <source>
        <dbReference type="Proteomes" id="UP000230750"/>
    </source>
</evidence>
<dbReference type="Proteomes" id="UP000230750">
    <property type="component" value="Unassembled WGS sequence"/>
</dbReference>
<accession>A0A2G8JMP8</accession>
<dbReference type="EMBL" id="MRZV01001572">
    <property type="protein sequence ID" value="PIK37032.1"/>
    <property type="molecule type" value="Genomic_DNA"/>
</dbReference>
<comment type="caution">
    <text evidence="1">The sequence shown here is derived from an EMBL/GenBank/DDBJ whole genome shotgun (WGS) entry which is preliminary data.</text>
</comment>
<organism evidence="1 2">
    <name type="scientific">Stichopus japonicus</name>
    <name type="common">Sea cucumber</name>
    <dbReference type="NCBI Taxonomy" id="307972"/>
    <lineage>
        <taxon>Eukaryota</taxon>
        <taxon>Metazoa</taxon>
        <taxon>Echinodermata</taxon>
        <taxon>Eleutherozoa</taxon>
        <taxon>Echinozoa</taxon>
        <taxon>Holothuroidea</taxon>
        <taxon>Aspidochirotacea</taxon>
        <taxon>Aspidochirotida</taxon>
        <taxon>Stichopodidae</taxon>
        <taxon>Apostichopus</taxon>
    </lineage>
</organism>
<name>A0A2G8JMP8_STIJA</name>
<dbReference type="AlphaFoldDB" id="A0A2G8JMP8"/>
<reference evidence="1 2" key="1">
    <citation type="journal article" date="2017" name="PLoS Biol.">
        <title>The sea cucumber genome provides insights into morphological evolution and visceral regeneration.</title>
        <authorList>
            <person name="Zhang X."/>
            <person name="Sun L."/>
            <person name="Yuan J."/>
            <person name="Sun Y."/>
            <person name="Gao Y."/>
            <person name="Zhang L."/>
            <person name="Li S."/>
            <person name="Dai H."/>
            <person name="Hamel J.F."/>
            <person name="Liu C."/>
            <person name="Yu Y."/>
            <person name="Liu S."/>
            <person name="Lin W."/>
            <person name="Guo K."/>
            <person name="Jin S."/>
            <person name="Xu P."/>
            <person name="Storey K.B."/>
            <person name="Huan P."/>
            <person name="Zhang T."/>
            <person name="Zhou Y."/>
            <person name="Zhang J."/>
            <person name="Lin C."/>
            <person name="Li X."/>
            <person name="Xing L."/>
            <person name="Huo D."/>
            <person name="Sun M."/>
            <person name="Wang L."/>
            <person name="Mercier A."/>
            <person name="Li F."/>
            <person name="Yang H."/>
            <person name="Xiang J."/>
        </authorList>
    </citation>
    <scope>NUCLEOTIDE SEQUENCE [LARGE SCALE GENOMIC DNA]</scope>
    <source>
        <strain evidence="1">Shaxun</strain>
        <tissue evidence="1">Muscle</tissue>
    </source>
</reference>
<keyword evidence="2" id="KW-1185">Reference proteome</keyword>
<protein>
    <submittedName>
        <fullName evidence="1">Uncharacterized protein</fullName>
    </submittedName>
</protein>
<gene>
    <name evidence="1" type="ORF">BSL78_26129</name>
</gene>